<feature type="signal peptide" evidence="2">
    <location>
        <begin position="1"/>
        <end position="19"/>
    </location>
</feature>
<dbReference type="PANTHER" id="PTHR21683">
    <property type="entry name" value="COILED-COIL DOMAIN-CONTAINING PROTEIN 42 LIKE-2-LIKE-RELATED"/>
    <property type="match status" value="1"/>
</dbReference>
<proteinExistence type="evidence at transcript level"/>
<feature type="coiled-coil region" evidence="1">
    <location>
        <begin position="65"/>
        <end position="92"/>
    </location>
</feature>
<dbReference type="PANTHER" id="PTHR21683:SF2">
    <property type="entry name" value="COILED-COIL DOMAIN-CONTAINING PROTEIN 42 LIKE-2-LIKE"/>
    <property type="match status" value="1"/>
</dbReference>
<dbReference type="EMBL" id="JW879846">
    <property type="protein sequence ID" value="AFP12363.1"/>
    <property type="molecule type" value="mRNA"/>
</dbReference>
<name>V9LHH6_CALMI</name>
<keyword evidence="1" id="KW-0175">Coiled coil</keyword>
<reference evidence="3" key="1">
    <citation type="journal article" date="2014" name="Nature">
        <title>Elephant shark genome provides unique insights into gnathostome evolution.</title>
        <authorList>
            <consortium name="International Elephant Shark Genome Sequencing Consortium"/>
            <person name="Venkatesh B."/>
            <person name="Lee A.P."/>
            <person name="Ravi V."/>
            <person name="Maurya A.K."/>
            <person name="Lian M.M."/>
            <person name="Swann J.B."/>
            <person name="Ohta Y."/>
            <person name="Flajnik M.F."/>
            <person name="Sutoh Y."/>
            <person name="Kasahara M."/>
            <person name="Hoon S."/>
            <person name="Gangu V."/>
            <person name="Roy S.W."/>
            <person name="Irimia M."/>
            <person name="Korzh V."/>
            <person name="Kondrychyn I."/>
            <person name="Lim Z.W."/>
            <person name="Tay B.H."/>
            <person name="Tohari S."/>
            <person name="Kong K.W."/>
            <person name="Ho S."/>
            <person name="Lorente-Galdos B."/>
            <person name="Quilez J."/>
            <person name="Marques-Bonet T."/>
            <person name="Raney B.J."/>
            <person name="Ingham P.W."/>
            <person name="Tay A."/>
            <person name="Hillier L.W."/>
            <person name="Minx P."/>
            <person name="Boehm T."/>
            <person name="Wilson R.K."/>
            <person name="Brenner S."/>
            <person name="Warren W.C."/>
        </authorList>
    </citation>
    <scope>NUCLEOTIDE SEQUENCE</scope>
    <source>
        <tissue evidence="3">Kidney</tissue>
    </source>
</reference>
<dbReference type="InterPro" id="IPR051147">
    <property type="entry name" value="CFAP_domain-containing"/>
</dbReference>
<feature type="chain" id="PRO_5004778963" evidence="2">
    <location>
        <begin position="20"/>
        <end position="177"/>
    </location>
</feature>
<feature type="non-terminal residue" evidence="3">
    <location>
        <position position="1"/>
    </location>
</feature>
<evidence type="ECO:0000313" key="3">
    <source>
        <dbReference type="EMBL" id="AFP12363.1"/>
    </source>
</evidence>
<keyword evidence="2" id="KW-0732">Signal</keyword>
<evidence type="ECO:0000256" key="1">
    <source>
        <dbReference type="SAM" id="Coils"/>
    </source>
</evidence>
<protein>
    <submittedName>
        <fullName evidence="3">Coiled-coil domain-containing protein 42A-like protein</fullName>
    </submittedName>
</protein>
<dbReference type="AlphaFoldDB" id="V9LHH6"/>
<evidence type="ECO:0000256" key="2">
    <source>
        <dbReference type="SAM" id="SignalP"/>
    </source>
</evidence>
<sequence>TKHQAFAIFLIFTERVVQASDAFNEVNDVISRYQTLKTTRDNLFQISQDTQEEFKLRKKHLNRFLEEKNNEILRYNNLIAELQLKLDHAKSESITWESRWTYIQTTAAKKTLLLGTIKMSTLNLYQMVVKYQREFPTVSTDDTLKQFDKIREFIQYLHEIAEEVGIDDNQMSNIKIT</sequence>
<accession>V9LHH6</accession>
<organism evidence="3">
    <name type="scientific">Callorhinchus milii</name>
    <name type="common">Ghost shark</name>
    <dbReference type="NCBI Taxonomy" id="7868"/>
    <lineage>
        <taxon>Eukaryota</taxon>
        <taxon>Metazoa</taxon>
        <taxon>Chordata</taxon>
        <taxon>Craniata</taxon>
        <taxon>Vertebrata</taxon>
        <taxon>Chondrichthyes</taxon>
        <taxon>Holocephali</taxon>
        <taxon>Chimaeriformes</taxon>
        <taxon>Callorhinchidae</taxon>
        <taxon>Callorhinchus</taxon>
    </lineage>
</organism>